<feature type="transmembrane region" description="Helical" evidence="1">
    <location>
        <begin position="342"/>
        <end position="365"/>
    </location>
</feature>
<dbReference type="InterPro" id="IPR037185">
    <property type="entry name" value="EmrE-like"/>
</dbReference>
<feature type="transmembrane region" description="Helical" evidence="1">
    <location>
        <begin position="171"/>
        <end position="190"/>
    </location>
</feature>
<feature type="transmembrane region" description="Helical" evidence="1">
    <location>
        <begin position="400"/>
        <end position="420"/>
    </location>
</feature>
<feature type="transmembrane region" description="Helical" evidence="1">
    <location>
        <begin position="308"/>
        <end position="330"/>
    </location>
</feature>
<feature type="transmembrane region" description="Helical" evidence="1">
    <location>
        <begin position="147"/>
        <end position="164"/>
    </location>
</feature>
<dbReference type="Proteomes" id="UP000305067">
    <property type="component" value="Unassembled WGS sequence"/>
</dbReference>
<gene>
    <name evidence="2" type="ORF">BDV98DRAFT_549553</name>
</gene>
<evidence type="ECO:0008006" key="4">
    <source>
        <dbReference type="Google" id="ProtNLM"/>
    </source>
</evidence>
<evidence type="ECO:0000313" key="3">
    <source>
        <dbReference type="Proteomes" id="UP000305067"/>
    </source>
</evidence>
<proteinExistence type="predicted"/>
<dbReference type="InterPro" id="IPR026505">
    <property type="entry name" value="Solute_c_fam_35_mem_F3/F4"/>
</dbReference>
<feature type="transmembrane region" description="Helical" evidence="1">
    <location>
        <begin position="20"/>
        <end position="36"/>
    </location>
</feature>
<dbReference type="EMBL" id="ML178827">
    <property type="protein sequence ID" value="TFL00890.1"/>
    <property type="molecule type" value="Genomic_DNA"/>
</dbReference>
<keyword evidence="3" id="KW-1185">Reference proteome</keyword>
<reference evidence="2 3" key="1">
    <citation type="journal article" date="2019" name="Nat. Ecol. Evol.">
        <title>Megaphylogeny resolves global patterns of mushroom evolution.</title>
        <authorList>
            <person name="Varga T."/>
            <person name="Krizsan K."/>
            <person name="Foldi C."/>
            <person name="Dima B."/>
            <person name="Sanchez-Garcia M."/>
            <person name="Sanchez-Ramirez S."/>
            <person name="Szollosi G.J."/>
            <person name="Szarkandi J.G."/>
            <person name="Papp V."/>
            <person name="Albert L."/>
            <person name="Andreopoulos W."/>
            <person name="Angelini C."/>
            <person name="Antonin V."/>
            <person name="Barry K.W."/>
            <person name="Bougher N.L."/>
            <person name="Buchanan P."/>
            <person name="Buyck B."/>
            <person name="Bense V."/>
            <person name="Catcheside P."/>
            <person name="Chovatia M."/>
            <person name="Cooper J."/>
            <person name="Damon W."/>
            <person name="Desjardin D."/>
            <person name="Finy P."/>
            <person name="Geml J."/>
            <person name="Haridas S."/>
            <person name="Hughes K."/>
            <person name="Justo A."/>
            <person name="Karasinski D."/>
            <person name="Kautmanova I."/>
            <person name="Kiss B."/>
            <person name="Kocsube S."/>
            <person name="Kotiranta H."/>
            <person name="LaButti K.M."/>
            <person name="Lechner B.E."/>
            <person name="Liimatainen K."/>
            <person name="Lipzen A."/>
            <person name="Lukacs Z."/>
            <person name="Mihaltcheva S."/>
            <person name="Morgado L.N."/>
            <person name="Niskanen T."/>
            <person name="Noordeloos M.E."/>
            <person name="Ohm R.A."/>
            <person name="Ortiz-Santana B."/>
            <person name="Ovrebo C."/>
            <person name="Racz N."/>
            <person name="Riley R."/>
            <person name="Savchenko A."/>
            <person name="Shiryaev A."/>
            <person name="Soop K."/>
            <person name="Spirin V."/>
            <person name="Szebenyi C."/>
            <person name="Tomsovsky M."/>
            <person name="Tulloss R.E."/>
            <person name="Uehling J."/>
            <person name="Grigoriev I.V."/>
            <person name="Vagvolgyi C."/>
            <person name="Papp T."/>
            <person name="Martin F.M."/>
            <person name="Miettinen O."/>
            <person name="Hibbett D.S."/>
            <person name="Nagy L.G."/>
        </authorList>
    </citation>
    <scope>NUCLEOTIDE SEQUENCE [LARGE SCALE GENOMIC DNA]</scope>
    <source>
        <strain evidence="2 3">CBS 309.79</strain>
    </source>
</reference>
<sequence length="422" mass="45045">MTTSGQPSAPGDAQGSKLKNVVATLIFAIILIAFTVESELTQYVQSRLDFRQPFFIFYAVHSGFIIIFPLHLAYLLFSGYTVSALKASLTLAINDQFTPSYSATERLTAGAKKQLLILIVGLTTAYTVPAVLWFAAISLASVTDVTAIYNTNAFFAYLFSVRFFNLKWDPIKLFAVCLATLGTLCVVYALSTSTSLFARAEDMIKPTFPLLGHMLTFIASIAYGLYQVLYKRYAALPSETDTDETGGAGGGAGYQPITSGEHDRELNRQLHSAVGENPWAESINNTWGSSTIDEDVPSPPPFGLHPNFITSSIGLATLVLGAPLLLAAHYGGIEEFRMPPDWSVGAGILGIMASGITFNAGFMILLSLWGPVVVSVGNLLTIVLVFVSDILFGAGMSAVTIWSVVGSVGIMAAFGVLVTAGV</sequence>
<evidence type="ECO:0000313" key="2">
    <source>
        <dbReference type="EMBL" id="TFL00890.1"/>
    </source>
</evidence>
<dbReference type="AlphaFoldDB" id="A0A5C3QID8"/>
<name>A0A5C3QID8_9AGAR</name>
<feature type="transmembrane region" description="Helical" evidence="1">
    <location>
        <begin position="115"/>
        <end position="135"/>
    </location>
</feature>
<feature type="transmembrane region" description="Helical" evidence="1">
    <location>
        <begin position="372"/>
        <end position="394"/>
    </location>
</feature>
<keyword evidence="1" id="KW-0812">Transmembrane</keyword>
<dbReference type="OrthoDB" id="10062838at2759"/>
<feature type="transmembrane region" description="Helical" evidence="1">
    <location>
        <begin position="56"/>
        <end position="77"/>
    </location>
</feature>
<keyword evidence="1" id="KW-1133">Transmembrane helix</keyword>
<dbReference type="STRING" id="1884261.A0A5C3QID8"/>
<accession>A0A5C3QID8</accession>
<keyword evidence="1" id="KW-0472">Membrane</keyword>
<evidence type="ECO:0000256" key="1">
    <source>
        <dbReference type="SAM" id="Phobius"/>
    </source>
</evidence>
<dbReference type="PANTHER" id="PTHR19346:SF4">
    <property type="entry name" value="SUGAR PHOSPHATE TRANSPORTER DOMAIN-CONTAINING PROTEIN"/>
    <property type="match status" value="1"/>
</dbReference>
<organism evidence="2 3">
    <name type="scientific">Pterulicium gracile</name>
    <dbReference type="NCBI Taxonomy" id="1884261"/>
    <lineage>
        <taxon>Eukaryota</taxon>
        <taxon>Fungi</taxon>
        <taxon>Dikarya</taxon>
        <taxon>Basidiomycota</taxon>
        <taxon>Agaricomycotina</taxon>
        <taxon>Agaricomycetes</taxon>
        <taxon>Agaricomycetidae</taxon>
        <taxon>Agaricales</taxon>
        <taxon>Pleurotineae</taxon>
        <taxon>Pterulaceae</taxon>
        <taxon>Pterulicium</taxon>
    </lineage>
</organism>
<protein>
    <recommendedName>
        <fullName evidence="4">EamA domain-containing protein</fullName>
    </recommendedName>
</protein>
<feature type="transmembrane region" description="Helical" evidence="1">
    <location>
        <begin position="210"/>
        <end position="229"/>
    </location>
</feature>
<dbReference type="PANTHER" id="PTHR19346">
    <property type="entry name" value="SUGAR PHOSPHATE TRANSPORTER DOMAIN-CONTAINING PROTEIN"/>
    <property type="match status" value="1"/>
</dbReference>
<dbReference type="SUPFAM" id="SSF103481">
    <property type="entry name" value="Multidrug resistance efflux transporter EmrE"/>
    <property type="match status" value="1"/>
</dbReference>